<keyword evidence="4" id="KW-0645">Protease</keyword>
<evidence type="ECO:0000256" key="5">
    <source>
        <dbReference type="ARBA" id="ARBA00022723"/>
    </source>
</evidence>
<organism evidence="12 13">
    <name type="scientific">Diatraea saccharalis</name>
    <name type="common">sugarcane borer</name>
    <dbReference type="NCBI Taxonomy" id="40085"/>
    <lineage>
        <taxon>Eukaryota</taxon>
        <taxon>Metazoa</taxon>
        <taxon>Ecdysozoa</taxon>
        <taxon>Arthropoda</taxon>
        <taxon>Hexapoda</taxon>
        <taxon>Insecta</taxon>
        <taxon>Pterygota</taxon>
        <taxon>Neoptera</taxon>
        <taxon>Endopterygota</taxon>
        <taxon>Lepidoptera</taxon>
        <taxon>Glossata</taxon>
        <taxon>Ditrysia</taxon>
        <taxon>Pyraloidea</taxon>
        <taxon>Crambidae</taxon>
        <taxon>Crambinae</taxon>
        <taxon>Diatraea</taxon>
    </lineage>
</organism>
<dbReference type="PANTHER" id="PTHR11705">
    <property type="entry name" value="PROTEASE FAMILY M14 CARBOXYPEPTIDASE A,B"/>
    <property type="match status" value="1"/>
</dbReference>
<evidence type="ECO:0000256" key="10">
    <source>
        <dbReference type="PROSITE-ProRule" id="PRU01379"/>
    </source>
</evidence>
<dbReference type="GO" id="GO:0006508">
    <property type="term" value="P:proteolysis"/>
    <property type="evidence" value="ECO:0007669"/>
    <property type="project" value="UniProtKB-KW"/>
</dbReference>
<keyword evidence="13" id="KW-1185">Reference proteome</keyword>
<dbReference type="PANTHER" id="PTHR11705:SF140">
    <property type="entry name" value="FI02848P-RELATED"/>
    <property type="match status" value="1"/>
</dbReference>
<dbReference type="Pfam" id="PF00246">
    <property type="entry name" value="Peptidase_M14"/>
    <property type="match status" value="1"/>
</dbReference>
<evidence type="ECO:0000256" key="7">
    <source>
        <dbReference type="ARBA" id="ARBA00022801"/>
    </source>
</evidence>
<keyword evidence="9" id="KW-0482">Metalloprotease</keyword>
<keyword evidence="3" id="KW-0121">Carboxypeptidase</keyword>
<sequence length="376" mass="42667">MLAPEHRISALDQLDSKGIMHYLHIADVAKTLEKQDEEMQMWRQTKSRNGKMVPFEDYPRYAEVDEYLEKIAADYSDIVTLVNAGSSYENRPIKYLKLSSQITLHKSKPIYFMDAMIHAREWVTTPVALYTIHRLVENLRDQDRDLLHDIDWIILPLVNPDGYEYSHTDFRLWRRTRSIGSALNSTCIGVDANRNFDVEFNTVGVGLPCSDTFPGSEPFSEPETAIIRDVMAEHDGRIQLYMNIHSHGNWILYGFGNRTLPSNAVHLHHVAASMGAAMDALKLPAAGFYKVGNSALILYQTSGSAQDYGQAVGIPFSYTLELPGYGWAFQVPPQFIEHINAETWEGIAVTARLARSYYRQRDNFLRGSSIATDVRS</sequence>
<dbReference type="PROSITE" id="PS00132">
    <property type="entry name" value="CARBOXYPEPT_ZN_1"/>
    <property type="match status" value="1"/>
</dbReference>
<evidence type="ECO:0000256" key="4">
    <source>
        <dbReference type="ARBA" id="ARBA00022670"/>
    </source>
</evidence>
<dbReference type="PROSITE" id="PS52035">
    <property type="entry name" value="PEPTIDASE_M14"/>
    <property type="match status" value="1"/>
</dbReference>
<dbReference type="EMBL" id="OU893334">
    <property type="protein sequence ID" value="CAH0758899.1"/>
    <property type="molecule type" value="Genomic_DNA"/>
</dbReference>
<proteinExistence type="inferred from homology"/>
<dbReference type="SUPFAM" id="SSF53187">
    <property type="entry name" value="Zn-dependent exopeptidases"/>
    <property type="match status" value="1"/>
</dbReference>
<comment type="similarity">
    <text evidence="2 10">Belongs to the peptidase M14 family.</text>
</comment>
<dbReference type="GO" id="GO:0008270">
    <property type="term" value="F:zinc ion binding"/>
    <property type="evidence" value="ECO:0007669"/>
    <property type="project" value="InterPro"/>
</dbReference>
<evidence type="ECO:0000313" key="12">
    <source>
        <dbReference type="EMBL" id="CAH0758899.1"/>
    </source>
</evidence>
<dbReference type="GO" id="GO:0004181">
    <property type="term" value="F:metallocarboxypeptidase activity"/>
    <property type="evidence" value="ECO:0007669"/>
    <property type="project" value="InterPro"/>
</dbReference>
<comment type="cofactor">
    <cofactor evidence="1">
        <name>Zn(2+)</name>
        <dbReference type="ChEBI" id="CHEBI:29105"/>
    </cofactor>
</comment>
<keyword evidence="7" id="KW-0378">Hydrolase</keyword>
<protein>
    <recommendedName>
        <fullName evidence="11">Peptidase M14 domain-containing protein</fullName>
    </recommendedName>
</protein>
<accession>A0A9P0C1N7</accession>
<evidence type="ECO:0000256" key="8">
    <source>
        <dbReference type="ARBA" id="ARBA00022833"/>
    </source>
</evidence>
<reference evidence="12" key="1">
    <citation type="submission" date="2021-12" db="EMBL/GenBank/DDBJ databases">
        <authorList>
            <person name="King R."/>
        </authorList>
    </citation>
    <scope>NUCLEOTIDE SEQUENCE</scope>
</reference>
<dbReference type="Gene3D" id="3.40.630.10">
    <property type="entry name" value="Zn peptidases"/>
    <property type="match status" value="1"/>
</dbReference>
<evidence type="ECO:0000313" key="13">
    <source>
        <dbReference type="Proteomes" id="UP001153714"/>
    </source>
</evidence>
<dbReference type="InterPro" id="IPR000834">
    <property type="entry name" value="Peptidase_M14"/>
</dbReference>
<gene>
    <name evidence="12" type="ORF">DIATSA_LOCUS9292</name>
</gene>
<dbReference type="AlphaFoldDB" id="A0A9P0C1N7"/>
<dbReference type="SMART" id="SM00631">
    <property type="entry name" value="Zn_pept"/>
    <property type="match status" value="1"/>
</dbReference>
<evidence type="ECO:0000256" key="1">
    <source>
        <dbReference type="ARBA" id="ARBA00001947"/>
    </source>
</evidence>
<evidence type="ECO:0000259" key="11">
    <source>
        <dbReference type="PROSITE" id="PS52035"/>
    </source>
</evidence>
<dbReference type="OrthoDB" id="3626597at2759"/>
<feature type="active site" description="Proton donor/acceptor" evidence="10">
    <location>
        <position position="321"/>
    </location>
</feature>
<name>A0A9P0C1N7_9NEOP</name>
<dbReference type="PRINTS" id="PR00765">
    <property type="entry name" value="CRBOXYPTASEA"/>
</dbReference>
<keyword evidence="8" id="KW-0862">Zinc</keyword>
<evidence type="ECO:0000256" key="3">
    <source>
        <dbReference type="ARBA" id="ARBA00022645"/>
    </source>
</evidence>
<keyword evidence="5" id="KW-0479">Metal-binding</keyword>
<keyword evidence="6" id="KW-0732">Signal</keyword>
<evidence type="ECO:0000256" key="6">
    <source>
        <dbReference type="ARBA" id="ARBA00022729"/>
    </source>
</evidence>
<reference evidence="12" key="2">
    <citation type="submission" date="2022-10" db="EMBL/GenBank/DDBJ databases">
        <authorList>
            <consortium name="ENA_rothamsted_submissions"/>
            <consortium name="culmorum"/>
            <person name="King R."/>
        </authorList>
    </citation>
    <scope>NUCLEOTIDE SEQUENCE</scope>
</reference>
<evidence type="ECO:0000256" key="9">
    <source>
        <dbReference type="ARBA" id="ARBA00023049"/>
    </source>
</evidence>
<feature type="domain" description="Peptidase M14" evidence="11">
    <location>
        <begin position="57"/>
        <end position="354"/>
    </location>
</feature>
<dbReference type="InterPro" id="IPR057246">
    <property type="entry name" value="CARBOXYPEPT_ZN_1"/>
</dbReference>
<dbReference type="Proteomes" id="UP001153714">
    <property type="component" value="Chromosome 3"/>
</dbReference>
<evidence type="ECO:0000256" key="2">
    <source>
        <dbReference type="ARBA" id="ARBA00005988"/>
    </source>
</evidence>
<dbReference type="FunFam" id="3.40.630.10:FF:000084">
    <property type="entry name" value="Carboxypeptidase B2"/>
    <property type="match status" value="1"/>
</dbReference>
<dbReference type="GO" id="GO:0005615">
    <property type="term" value="C:extracellular space"/>
    <property type="evidence" value="ECO:0007669"/>
    <property type="project" value="TreeGrafter"/>
</dbReference>